<evidence type="ECO:0000313" key="4">
    <source>
        <dbReference type="Proteomes" id="UP001515480"/>
    </source>
</evidence>
<name>A0AB34JPT4_PRYPA</name>
<reference evidence="3 4" key="1">
    <citation type="journal article" date="2024" name="Science">
        <title>Giant polyketide synthase enzymes in the biosynthesis of giant marine polyether toxins.</title>
        <authorList>
            <person name="Fallon T.R."/>
            <person name="Shende V.V."/>
            <person name="Wierzbicki I.H."/>
            <person name="Pendleton A.L."/>
            <person name="Watervoot N.F."/>
            <person name="Auber R.P."/>
            <person name="Gonzalez D.J."/>
            <person name="Wisecaver J.H."/>
            <person name="Moore B.S."/>
        </authorList>
    </citation>
    <scope>NUCLEOTIDE SEQUENCE [LARGE SCALE GENOMIC DNA]</scope>
    <source>
        <strain evidence="3 4">12B1</strain>
    </source>
</reference>
<dbReference type="EMBL" id="JBGBPQ010000006">
    <property type="protein sequence ID" value="KAL1522571.1"/>
    <property type="molecule type" value="Genomic_DNA"/>
</dbReference>
<feature type="compositionally biased region" description="Basic residues" evidence="1">
    <location>
        <begin position="566"/>
        <end position="583"/>
    </location>
</feature>
<protein>
    <recommendedName>
        <fullName evidence="2">Methyltransferase FkbM domain-containing protein</fullName>
    </recommendedName>
</protein>
<accession>A0AB34JPT4</accession>
<keyword evidence="4" id="KW-1185">Reference proteome</keyword>
<evidence type="ECO:0000313" key="3">
    <source>
        <dbReference type="EMBL" id="KAL1522571.1"/>
    </source>
</evidence>
<sequence length="583" mass="63577">MALLFLLPCGQHPRQPESEAFGSESTRPSSIAESANPPSPGRRLWFGLSRAFAREARGVSRCTDTCPSAHNGVCDDGADLVAPQPSIWPSRGRKGRAVSLSCDLGTDCADCRRARTLHAFASLPQAMRGASDGAPSVPTQLPTEPSVEGLVAAGVQVNAAWTRTEPPFVMLYTNPAADVDVSAAMAAKRMVEPLYNLFWHRLGERCCAAGGLALDVGANFGYYSLYAAKMGCRVVAWEPVPAFRKFIKAAAQLNNLSHLIHLRAAVVSDTAGQTVEVHVPSQGIWGTASVDGLNVDPSVRSSRYRVSVTTERLDDVVSEQACIMKLDVEGFEPKVIAGAEQMLARRPPHHILTEYTPGVMERQQKWAALAAYPASLRTLWRAGYRIFNLEGTSKNSEAAAGGAWRSQPLPPLREVSNASLHAEEVNSRNMITTPGFSVPWDLHPRSLHAEFAHNTDLLLTRHHSAVPRSRDVGVWADSAYGLGGGLCKHVLRDGTVQEMLGRLCVAENREERIAQAVAAAEPREGYPAVRRPVQVREEARHWKIVRIGNKRVMVRRNESDSAPPRGRGKRRGKAKGRRRVSNT</sequence>
<organism evidence="3 4">
    <name type="scientific">Prymnesium parvum</name>
    <name type="common">Toxic golden alga</name>
    <dbReference type="NCBI Taxonomy" id="97485"/>
    <lineage>
        <taxon>Eukaryota</taxon>
        <taxon>Haptista</taxon>
        <taxon>Haptophyta</taxon>
        <taxon>Prymnesiophyceae</taxon>
        <taxon>Prymnesiales</taxon>
        <taxon>Prymnesiaceae</taxon>
        <taxon>Prymnesium</taxon>
    </lineage>
</organism>
<feature type="region of interest" description="Disordered" evidence="1">
    <location>
        <begin position="14"/>
        <end position="39"/>
    </location>
</feature>
<dbReference type="InterPro" id="IPR029063">
    <property type="entry name" value="SAM-dependent_MTases_sf"/>
</dbReference>
<comment type="caution">
    <text evidence="3">The sequence shown here is derived from an EMBL/GenBank/DDBJ whole genome shotgun (WGS) entry which is preliminary data.</text>
</comment>
<dbReference type="AlphaFoldDB" id="A0AB34JPT4"/>
<dbReference type="PANTHER" id="PTHR34203">
    <property type="entry name" value="METHYLTRANSFERASE, FKBM FAMILY PROTEIN"/>
    <property type="match status" value="1"/>
</dbReference>
<dbReference type="PANTHER" id="PTHR34203:SF13">
    <property type="entry name" value="EXPRESSED PROTEIN"/>
    <property type="match status" value="1"/>
</dbReference>
<dbReference type="InterPro" id="IPR052514">
    <property type="entry name" value="SAM-dependent_MTase"/>
</dbReference>
<dbReference type="SUPFAM" id="SSF53335">
    <property type="entry name" value="S-adenosyl-L-methionine-dependent methyltransferases"/>
    <property type="match status" value="1"/>
</dbReference>
<dbReference type="InterPro" id="IPR006342">
    <property type="entry name" value="FkbM_mtfrase"/>
</dbReference>
<dbReference type="NCBIfam" id="TIGR01444">
    <property type="entry name" value="fkbM_fam"/>
    <property type="match status" value="1"/>
</dbReference>
<evidence type="ECO:0000256" key="1">
    <source>
        <dbReference type="SAM" id="MobiDB-lite"/>
    </source>
</evidence>
<feature type="region of interest" description="Disordered" evidence="1">
    <location>
        <begin position="553"/>
        <end position="583"/>
    </location>
</feature>
<evidence type="ECO:0000259" key="2">
    <source>
        <dbReference type="Pfam" id="PF05050"/>
    </source>
</evidence>
<feature type="compositionally biased region" description="Polar residues" evidence="1">
    <location>
        <begin position="23"/>
        <end position="33"/>
    </location>
</feature>
<feature type="domain" description="Methyltransferase FkbM" evidence="2">
    <location>
        <begin position="215"/>
        <end position="386"/>
    </location>
</feature>
<dbReference type="Proteomes" id="UP001515480">
    <property type="component" value="Unassembled WGS sequence"/>
</dbReference>
<gene>
    <name evidence="3" type="ORF">AB1Y20_017556</name>
</gene>
<dbReference type="Gene3D" id="3.40.50.150">
    <property type="entry name" value="Vaccinia Virus protein VP39"/>
    <property type="match status" value="1"/>
</dbReference>
<proteinExistence type="predicted"/>
<dbReference type="Pfam" id="PF05050">
    <property type="entry name" value="Methyltransf_21"/>
    <property type="match status" value="1"/>
</dbReference>